<dbReference type="Gene3D" id="2.60.120.10">
    <property type="entry name" value="Jelly Rolls"/>
    <property type="match status" value="1"/>
</dbReference>
<keyword evidence="6" id="KW-1185">Reference proteome</keyword>
<dbReference type="Pfam" id="PF12833">
    <property type="entry name" value="HTH_18"/>
    <property type="match status" value="1"/>
</dbReference>
<dbReference type="PROSITE" id="PS01124">
    <property type="entry name" value="HTH_ARAC_FAMILY_2"/>
    <property type="match status" value="1"/>
</dbReference>
<dbReference type="InterPro" id="IPR018060">
    <property type="entry name" value="HTH_AraC"/>
</dbReference>
<evidence type="ECO:0000313" key="6">
    <source>
        <dbReference type="Proteomes" id="UP000195305"/>
    </source>
</evidence>
<keyword evidence="2" id="KW-0238">DNA-binding</keyword>
<sequence>MSSQRINIIDDQFFDHKSQLMYVSYSKYGKDWKSLKHLHPFTEIFFVLNGKGKLTIENESFPIKKNDLIVVFPNVYHHENSQDDEPLEYVVLGVNDLLFQIDHPLDYLYQNFDKDNQDIVYYFSQLLFESKNKDIGYDTVCQKLLELVILKIIRKINIQLQSKQKTSSIRREIQMICHYIDQNFANDITLESLAHSMKMNKYYMAHEFKKYMNVSPIQYLIDRRIEECQSLLKTSSLSIAEISEAVGFSSQSYFSQIFKKTIGMTPLQYRQNSTHEDSPLHIEEKFIIEKVK</sequence>
<accession>A0A1Y4T0T7</accession>
<dbReference type="PRINTS" id="PR00032">
    <property type="entry name" value="HTHARAC"/>
</dbReference>
<dbReference type="InterPro" id="IPR013096">
    <property type="entry name" value="Cupin_2"/>
</dbReference>
<gene>
    <name evidence="5" type="ORF">B5E75_06405</name>
</gene>
<comment type="caution">
    <text evidence="5">The sequence shown here is derived from an EMBL/GenBank/DDBJ whole genome shotgun (WGS) entry which is preliminary data.</text>
</comment>
<evidence type="ECO:0000256" key="1">
    <source>
        <dbReference type="ARBA" id="ARBA00023015"/>
    </source>
</evidence>
<dbReference type="GO" id="GO:0043565">
    <property type="term" value="F:sequence-specific DNA binding"/>
    <property type="evidence" value="ECO:0007669"/>
    <property type="project" value="InterPro"/>
</dbReference>
<keyword evidence="1" id="KW-0805">Transcription regulation</keyword>
<protein>
    <recommendedName>
        <fullName evidence="4">HTH araC/xylS-type domain-containing protein</fullName>
    </recommendedName>
</protein>
<dbReference type="GO" id="GO:0003700">
    <property type="term" value="F:DNA-binding transcription factor activity"/>
    <property type="evidence" value="ECO:0007669"/>
    <property type="project" value="InterPro"/>
</dbReference>
<dbReference type="InterPro" id="IPR009057">
    <property type="entry name" value="Homeodomain-like_sf"/>
</dbReference>
<dbReference type="Proteomes" id="UP000195305">
    <property type="component" value="Unassembled WGS sequence"/>
</dbReference>
<dbReference type="Pfam" id="PF07883">
    <property type="entry name" value="Cupin_2"/>
    <property type="match status" value="1"/>
</dbReference>
<name>A0A1Y4T0T7_9FIRM</name>
<feature type="domain" description="HTH araC/xylS-type" evidence="4">
    <location>
        <begin position="174"/>
        <end position="272"/>
    </location>
</feature>
<dbReference type="InterPro" id="IPR014710">
    <property type="entry name" value="RmlC-like_jellyroll"/>
</dbReference>
<keyword evidence="3" id="KW-0804">Transcription</keyword>
<dbReference type="PANTHER" id="PTHR43280">
    <property type="entry name" value="ARAC-FAMILY TRANSCRIPTIONAL REGULATOR"/>
    <property type="match status" value="1"/>
</dbReference>
<dbReference type="EMBL" id="NFLJ01000015">
    <property type="protein sequence ID" value="OUQ34603.1"/>
    <property type="molecule type" value="Genomic_DNA"/>
</dbReference>
<reference evidence="5 6" key="1">
    <citation type="journal article" date="2018" name="BMC Genomics">
        <title>Whole genome sequencing and function prediction of 133 gut anaerobes isolated from chicken caecum in pure cultures.</title>
        <authorList>
            <person name="Medvecky M."/>
            <person name="Cejkova D."/>
            <person name="Polansky O."/>
            <person name="Karasova D."/>
            <person name="Kubasova T."/>
            <person name="Cizek A."/>
            <person name="Rychlik I."/>
        </authorList>
    </citation>
    <scope>NUCLEOTIDE SEQUENCE [LARGE SCALE GENOMIC DNA]</scope>
    <source>
        <strain evidence="5 6">An13</strain>
    </source>
</reference>
<dbReference type="SUPFAM" id="SSF51215">
    <property type="entry name" value="Regulatory protein AraC"/>
    <property type="match status" value="1"/>
</dbReference>
<dbReference type="Gene3D" id="1.10.10.60">
    <property type="entry name" value="Homeodomain-like"/>
    <property type="match status" value="2"/>
</dbReference>
<evidence type="ECO:0000256" key="2">
    <source>
        <dbReference type="ARBA" id="ARBA00023125"/>
    </source>
</evidence>
<dbReference type="AlphaFoldDB" id="A0A1Y4T0T7"/>
<proteinExistence type="predicted"/>
<evidence type="ECO:0000256" key="3">
    <source>
        <dbReference type="ARBA" id="ARBA00023163"/>
    </source>
</evidence>
<dbReference type="OrthoDB" id="183331at2"/>
<dbReference type="PANTHER" id="PTHR43280:SF28">
    <property type="entry name" value="HTH-TYPE TRANSCRIPTIONAL ACTIVATOR RHAS"/>
    <property type="match status" value="1"/>
</dbReference>
<evidence type="ECO:0000313" key="5">
    <source>
        <dbReference type="EMBL" id="OUQ34603.1"/>
    </source>
</evidence>
<dbReference type="RefSeq" id="WP_087357944.1">
    <property type="nucleotide sequence ID" value="NZ_NFLJ01000015.1"/>
</dbReference>
<dbReference type="SMART" id="SM00342">
    <property type="entry name" value="HTH_ARAC"/>
    <property type="match status" value="1"/>
</dbReference>
<evidence type="ECO:0000259" key="4">
    <source>
        <dbReference type="PROSITE" id="PS01124"/>
    </source>
</evidence>
<dbReference type="InterPro" id="IPR020449">
    <property type="entry name" value="Tscrpt_reg_AraC-type_HTH"/>
</dbReference>
<organism evidence="5 6">
    <name type="scientific">Massilimicrobiota timonensis</name>
    <dbReference type="NCBI Taxonomy" id="1776392"/>
    <lineage>
        <taxon>Bacteria</taxon>
        <taxon>Bacillati</taxon>
        <taxon>Bacillota</taxon>
        <taxon>Erysipelotrichia</taxon>
        <taxon>Erysipelotrichales</taxon>
        <taxon>Erysipelotrichaceae</taxon>
        <taxon>Massilimicrobiota</taxon>
    </lineage>
</organism>
<dbReference type="SUPFAM" id="SSF46689">
    <property type="entry name" value="Homeodomain-like"/>
    <property type="match status" value="2"/>
</dbReference>
<dbReference type="InterPro" id="IPR037923">
    <property type="entry name" value="HTH-like"/>
</dbReference>